<evidence type="ECO:0000313" key="5">
    <source>
        <dbReference type="Proteomes" id="UP000229314"/>
    </source>
</evidence>
<keyword evidence="2" id="KW-0560">Oxidoreductase</keyword>
<dbReference type="FunFam" id="3.40.50.720:FF:000084">
    <property type="entry name" value="Short-chain dehydrogenase reductase"/>
    <property type="match status" value="1"/>
</dbReference>
<dbReference type="GO" id="GO:0016614">
    <property type="term" value="F:oxidoreductase activity, acting on CH-OH group of donors"/>
    <property type="evidence" value="ECO:0007669"/>
    <property type="project" value="UniProtKB-ARBA"/>
</dbReference>
<dbReference type="RefSeq" id="WP_099648871.1">
    <property type="nucleotide sequence ID" value="NZ_CAJGAB010000077.1"/>
</dbReference>
<protein>
    <submittedName>
        <fullName evidence="4">3-ketoacyl-ACP reductase</fullName>
    </submittedName>
</protein>
<evidence type="ECO:0000256" key="1">
    <source>
        <dbReference type="ARBA" id="ARBA00006484"/>
    </source>
</evidence>
<dbReference type="AlphaFoldDB" id="A0A2D2C085"/>
<dbReference type="Gene3D" id="3.40.50.720">
    <property type="entry name" value="NAD(P)-binding Rossmann-like Domain"/>
    <property type="match status" value="1"/>
</dbReference>
<dbReference type="PANTHER" id="PTHR48107:SF7">
    <property type="entry name" value="RE15974P"/>
    <property type="match status" value="1"/>
</dbReference>
<dbReference type="PROSITE" id="PS00061">
    <property type="entry name" value="ADH_SHORT"/>
    <property type="match status" value="1"/>
</dbReference>
<dbReference type="PRINTS" id="PR00081">
    <property type="entry name" value="GDHRDH"/>
</dbReference>
<evidence type="ECO:0000313" key="4">
    <source>
        <dbReference type="EMBL" id="ATQ55931.1"/>
    </source>
</evidence>
<comment type="similarity">
    <text evidence="1">Belongs to the short-chain dehydrogenases/reductases (SDR) family.</text>
</comment>
<evidence type="ECO:0000256" key="2">
    <source>
        <dbReference type="ARBA" id="ARBA00023002"/>
    </source>
</evidence>
<reference evidence="4 5" key="1">
    <citation type="submission" date="2017-10" db="EMBL/GenBank/DDBJ databases">
        <title>Complete genome sequence of Paracoccus yeei TT13 isolated from human skin.</title>
        <authorList>
            <person name="Lee K."/>
            <person name="Lim J.Y."/>
            <person name="Hwang I."/>
        </authorList>
    </citation>
    <scope>NUCLEOTIDE SEQUENCE [LARGE SCALE GENOMIC DNA]</scope>
    <source>
        <strain evidence="4 5">TT13</strain>
    </source>
</reference>
<dbReference type="SUPFAM" id="SSF51735">
    <property type="entry name" value="NAD(P)-binding Rossmann-fold domains"/>
    <property type="match status" value="1"/>
</dbReference>
<proteinExistence type="inferred from homology"/>
<dbReference type="EMBL" id="CP024422">
    <property type="protein sequence ID" value="ATQ55931.1"/>
    <property type="molecule type" value="Genomic_DNA"/>
</dbReference>
<dbReference type="PANTHER" id="PTHR48107">
    <property type="entry name" value="NADPH-DEPENDENT ALDEHYDE REDUCTASE-LIKE PROTEIN, CHLOROPLASTIC-RELATED"/>
    <property type="match status" value="1"/>
</dbReference>
<dbReference type="InterPro" id="IPR020904">
    <property type="entry name" value="Sc_DH/Rdtase_CS"/>
</dbReference>
<organism evidence="4 5">
    <name type="scientific">Paracoccus yeei</name>
    <dbReference type="NCBI Taxonomy" id="147645"/>
    <lineage>
        <taxon>Bacteria</taxon>
        <taxon>Pseudomonadati</taxon>
        <taxon>Pseudomonadota</taxon>
        <taxon>Alphaproteobacteria</taxon>
        <taxon>Rhodobacterales</taxon>
        <taxon>Paracoccaceae</taxon>
        <taxon>Paracoccus</taxon>
    </lineage>
</organism>
<dbReference type="GeneID" id="78897795"/>
<evidence type="ECO:0000259" key="3">
    <source>
        <dbReference type="SMART" id="SM00822"/>
    </source>
</evidence>
<name>A0A2D2C085_9RHOB</name>
<dbReference type="InterPro" id="IPR002347">
    <property type="entry name" value="SDR_fam"/>
</dbReference>
<dbReference type="Pfam" id="PF13561">
    <property type="entry name" value="adh_short_C2"/>
    <property type="match status" value="1"/>
</dbReference>
<accession>A0A2D2C085</accession>
<dbReference type="InterPro" id="IPR057326">
    <property type="entry name" value="KR_dom"/>
</dbReference>
<dbReference type="PRINTS" id="PR00080">
    <property type="entry name" value="SDRFAMILY"/>
</dbReference>
<dbReference type="InterPro" id="IPR036291">
    <property type="entry name" value="NAD(P)-bd_dom_sf"/>
</dbReference>
<sequence>MQVAVVTGGSRGIGRETASILASRGFAVIVNYAGSDGDAAQAVAEIEQAGGRAKSVKADVASIWEVRALFDEAERSFGGIDVVVASAGVMKATLIADTTDEDFAHQIGVNLRGSFNVFREAAKRVRDNGRVIGFSSTTLTLNAPGYSVYNATKGAIEGMVRVIAKEVGGRGITVNAVAPGPVETELFMRGKPQEVVERMAAMAPLRRLGRPSDIAGLVAFLASAEAGWINGQIVRANGGIA</sequence>
<dbReference type="SMART" id="SM00822">
    <property type="entry name" value="PKS_KR"/>
    <property type="match status" value="1"/>
</dbReference>
<gene>
    <name evidence="4" type="ORF">PYTT13_08935</name>
</gene>
<dbReference type="Proteomes" id="UP000229314">
    <property type="component" value="Chromosome"/>
</dbReference>
<feature type="domain" description="Ketoreductase" evidence="3">
    <location>
        <begin position="2"/>
        <end position="180"/>
    </location>
</feature>